<accession>A0A0E9SZI2</accession>
<sequence length="26" mass="2972">MKCRNGWAVVVHPWSSVMSQFSLALH</sequence>
<dbReference type="EMBL" id="GBXM01062482">
    <property type="protein sequence ID" value="JAH46095.1"/>
    <property type="molecule type" value="Transcribed_RNA"/>
</dbReference>
<dbReference type="AlphaFoldDB" id="A0A0E9SZI2"/>
<protein>
    <submittedName>
        <fullName evidence="1">Uncharacterized protein</fullName>
    </submittedName>
</protein>
<reference evidence="1" key="1">
    <citation type="submission" date="2014-11" db="EMBL/GenBank/DDBJ databases">
        <authorList>
            <person name="Amaro Gonzalez C."/>
        </authorList>
    </citation>
    <scope>NUCLEOTIDE SEQUENCE</scope>
</reference>
<organism evidence="1">
    <name type="scientific">Anguilla anguilla</name>
    <name type="common">European freshwater eel</name>
    <name type="synonym">Muraena anguilla</name>
    <dbReference type="NCBI Taxonomy" id="7936"/>
    <lineage>
        <taxon>Eukaryota</taxon>
        <taxon>Metazoa</taxon>
        <taxon>Chordata</taxon>
        <taxon>Craniata</taxon>
        <taxon>Vertebrata</taxon>
        <taxon>Euteleostomi</taxon>
        <taxon>Actinopterygii</taxon>
        <taxon>Neopterygii</taxon>
        <taxon>Teleostei</taxon>
        <taxon>Anguilliformes</taxon>
        <taxon>Anguillidae</taxon>
        <taxon>Anguilla</taxon>
    </lineage>
</organism>
<proteinExistence type="predicted"/>
<reference evidence="1" key="2">
    <citation type="journal article" date="2015" name="Fish Shellfish Immunol.">
        <title>Early steps in the European eel (Anguilla anguilla)-Vibrio vulnificus interaction in the gills: Role of the RtxA13 toxin.</title>
        <authorList>
            <person name="Callol A."/>
            <person name="Pajuelo D."/>
            <person name="Ebbesson L."/>
            <person name="Teles M."/>
            <person name="MacKenzie S."/>
            <person name="Amaro C."/>
        </authorList>
    </citation>
    <scope>NUCLEOTIDE SEQUENCE</scope>
</reference>
<name>A0A0E9SZI2_ANGAN</name>
<evidence type="ECO:0000313" key="1">
    <source>
        <dbReference type="EMBL" id="JAH46095.1"/>
    </source>
</evidence>